<dbReference type="SMART" id="SM00345">
    <property type="entry name" value="HTH_GNTR"/>
    <property type="match status" value="1"/>
</dbReference>
<evidence type="ECO:0000313" key="6">
    <source>
        <dbReference type="Proteomes" id="UP001600894"/>
    </source>
</evidence>
<evidence type="ECO:0000256" key="3">
    <source>
        <dbReference type="ARBA" id="ARBA00023163"/>
    </source>
</evidence>
<dbReference type="SMART" id="SM00895">
    <property type="entry name" value="FCD"/>
    <property type="match status" value="1"/>
</dbReference>
<gene>
    <name evidence="5" type="ORF">F130042H8_04440</name>
</gene>
<accession>A0ABQ0ATN1</accession>
<dbReference type="Gene3D" id="1.10.10.10">
    <property type="entry name" value="Winged helix-like DNA-binding domain superfamily/Winged helix DNA-binding domain"/>
    <property type="match status" value="1"/>
</dbReference>
<dbReference type="Proteomes" id="UP001600894">
    <property type="component" value="Unassembled WGS sequence"/>
</dbReference>
<dbReference type="InterPro" id="IPR036388">
    <property type="entry name" value="WH-like_DNA-bd_sf"/>
</dbReference>
<dbReference type="Pfam" id="PF07729">
    <property type="entry name" value="FCD"/>
    <property type="match status" value="1"/>
</dbReference>
<dbReference type="PANTHER" id="PTHR43537">
    <property type="entry name" value="TRANSCRIPTIONAL REGULATOR, GNTR FAMILY"/>
    <property type="match status" value="1"/>
</dbReference>
<dbReference type="EMBL" id="BAABXL010000001">
    <property type="protein sequence ID" value="GAA6267384.1"/>
    <property type="molecule type" value="Genomic_DNA"/>
</dbReference>
<sequence>MIQRNNVTEQIIAYCKQQIRSGTWKIGEKIPSENQLCAELGVSRASIRSAIKELTGIGALESVHGKGTFLIDNQLDIGGSQEYKITSEDCKDMEKVLEFRRIIEPEACYLAARNMGEELLGRLEHTLEEMRCNVGDSLRFVEADLQFHWLLSQATDNPLIEKSMNRIFKENLEDHEKMNQVFGYQDGIYYHTMIINAIKAGNPERARGIMHDHLQHGVDRLKKGQIKK</sequence>
<keyword evidence="1" id="KW-0805">Transcription regulation</keyword>
<keyword evidence="6" id="KW-1185">Reference proteome</keyword>
<dbReference type="SUPFAM" id="SSF48008">
    <property type="entry name" value="GntR ligand-binding domain-like"/>
    <property type="match status" value="1"/>
</dbReference>
<evidence type="ECO:0000256" key="1">
    <source>
        <dbReference type="ARBA" id="ARBA00023015"/>
    </source>
</evidence>
<comment type="caution">
    <text evidence="5">The sequence shown here is derived from an EMBL/GenBank/DDBJ whole genome shotgun (WGS) entry which is preliminary data.</text>
</comment>
<dbReference type="PRINTS" id="PR00035">
    <property type="entry name" value="HTHGNTR"/>
</dbReference>
<keyword evidence="2" id="KW-0238">DNA-binding</keyword>
<dbReference type="PROSITE" id="PS50949">
    <property type="entry name" value="HTH_GNTR"/>
    <property type="match status" value="1"/>
</dbReference>
<dbReference type="SUPFAM" id="SSF46785">
    <property type="entry name" value="Winged helix' DNA-binding domain"/>
    <property type="match status" value="1"/>
</dbReference>
<dbReference type="RefSeq" id="WP_243176263.1">
    <property type="nucleotide sequence ID" value="NZ_BAABXL010000001.1"/>
</dbReference>
<reference evidence="5 6" key="1">
    <citation type="submission" date="2024-04" db="EMBL/GenBank/DDBJ databases">
        <title>Defined microbial consortia suppress multidrug-resistant proinflammatory Enterobacteriaceae via ecological control.</title>
        <authorList>
            <person name="Furuichi M."/>
            <person name="Kawaguchi T."/>
            <person name="Pust M."/>
            <person name="Yasuma K."/>
            <person name="Plichta D."/>
            <person name="Hasegawa N."/>
            <person name="Ohya T."/>
            <person name="Bhattarai S."/>
            <person name="Sasajima S."/>
            <person name="Aoto Y."/>
            <person name="Tuganbaev T."/>
            <person name="Yaginuma M."/>
            <person name="Ueda M."/>
            <person name="Okahashi N."/>
            <person name="Amafuji K."/>
            <person name="Kiridooshi Y."/>
            <person name="Sugita K."/>
            <person name="Strazar M."/>
            <person name="Skelly A."/>
            <person name="Suda W."/>
            <person name="Hattori M."/>
            <person name="Nakamoto N."/>
            <person name="Caballero S."/>
            <person name="Norman J."/>
            <person name="Olle B."/>
            <person name="Tanoue T."/>
            <person name="Arita M."/>
            <person name="Bucci V."/>
            <person name="Atarashi K."/>
            <person name="Xavier R."/>
            <person name="Honda K."/>
        </authorList>
    </citation>
    <scope>NUCLEOTIDE SEQUENCE [LARGE SCALE GENOMIC DNA]</scope>
    <source>
        <strain evidence="6">f13</strain>
    </source>
</reference>
<keyword evidence="3" id="KW-0804">Transcription</keyword>
<evidence type="ECO:0000313" key="5">
    <source>
        <dbReference type="EMBL" id="GAA6267384.1"/>
    </source>
</evidence>
<dbReference type="Pfam" id="PF00392">
    <property type="entry name" value="GntR"/>
    <property type="match status" value="1"/>
</dbReference>
<evidence type="ECO:0000259" key="4">
    <source>
        <dbReference type="PROSITE" id="PS50949"/>
    </source>
</evidence>
<dbReference type="PANTHER" id="PTHR43537:SF5">
    <property type="entry name" value="UXU OPERON TRANSCRIPTIONAL REGULATOR"/>
    <property type="match status" value="1"/>
</dbReference>
<dbReference type="InterPro" id="IPR008920">
    <property type="entry name" value="TF_FadR/GntR_C"/>
</dbReference>
<name>A0ABQ0ATN1_9FIRM</name>
<proteinExistence type="predicted"/>
<dbReference type="InterPro" id="IPR036390">
    <property type="entry name" value="WH_DNA-bd_sf"/>
</dbReference>
<dbReference type="InterPro" id="IPR011711">
    <property type="entry name" value="GntR_C"/>
</dbReference>
<dbReference type="Gene3D" id="1.20.120.530">
    <property type="entry name" value="GntR ligand-binding domain-like"/>
    <property type="match status" value="1"/>
</dbReference>
<organism evidence="5 6">
    <name type="scientific">Enterocloster alcoholdehydrogenati</name>
    <dbReference type="NCBI Taxonomy" id="2547410"/>
    <lineage>
        <taxon>Bacteria</taxon>
        <taxon>Bacillati</taxon>
        <taxon>Bacillota</taxon>
        <taxon>Clostridia</taxon>
        <taxon>Lachnospirales</taxon>
        <taxon>Lachnospiraceae</taxon>
        <taxon>Enterocloster</taxon>
    </lineage>
</organism>
<dbReference type="CDD" id="cd07377">
    <property type="entry name" value="WHTH_GntR"/>
    <property type="match status" value="1"/>
</dbReference>
<protein>
    <submittedName>
        <fullName evidence="5">FadR/GntR family transcriptional regulator</fullName>
    </submittedName>
</protein>
<dbReference type="InterPro" id="IPR000524">
    <property type="entry name" value="Tscrpt_reg_HTH_GntR"/>
</dbReference>
<evidence type="ECO:0000256" key="2">
    <source>
        <dbReference type="ARBA" id="ARBA00023125"/>
    </source>
</evidence>
<feature type="domain" description="HTH gntR-type" evidence="4">
    <location>
        <begin position="5"/>
        <end position="73"/>
    </location>
</feature>